<evidence type="ECO:0000313" key="1">
    <source>
        <dbReference type="EMBL" id="SES06824.1"/>
    </source>
</evidence>
<dbReference type="NCBIfam" id="NF040745">
    <property type="entry name" value="accessory_GlmL"/>
    <property type="match status" value="1"/>
</dbReference>
<evidence type="ECO:0008006" key="3">
    <source>
        <dbReference type="Google" id="ProtNLM"/>
    </source>
</evidence>
<gene>
    <name evidence="1" type="ORF">SAMN04488559_12615</name>
</gene>
<dbReference type="OrthoDB" id="9769453at2"/>
<dbReference type="EMBL" id="FOHA01000026">
    <property type="protein sequence ID" value="SES06824.1"/>
    <property type="molecule type" value="Genomic_DNA"/>
</dbReference>
<accession>A0A1H9UCE9</accession>
<dbReference type="RefSeq" id="WP_092654032.1">
    <property type="nucleotide sequence ID" value="NZ_FOHA01000026.1"/>
</dbReference>
<name>A0A1H9UCE9_9LACT</name>
<proteinExistence type="predicted"/>
<keyword evidence="2" id="KW-1185">Reference proteome</keyword>
<dbReference type="AlphaFoldDB" id="A0A1H9UCE9"/>
<dbReference type="Pfam" id="PF13941">
    <property type="entry name" value="MutL"/>
    <property type="match status" value="1"/>
</dbReference>
<dbReference type="PIRSF" id="PIRSF004729">
    <property type="entry name" value="MutL"/>
    <property type="match status" value="1"/>
</dbReference>
<protein>
    <recommendedName>
        <fullName evidence="3">MutL protein</fullName>
    </recommendedName>
</protein>
<dbReference type="NCBIfam" id="TIGR01319">
    <property type="entry name" value="glmL_fam"/>
    <property type="match status" value="1"/>
</dbReference>
<evidence type="ECO:0000313" key="2">
    <source>
        <dbReference type="Proteomes" id="UP000198948"/>
    </source>
</evidence>
<sequence>MNRYYLFVDFGSTFTKLTAIDVTKEVIIGTAKSHTTVETHLMDGFDSAYLQLLAAIGQPRMQFQEKFVCSSAKGGFKMVAIGLTESLTAEAAKRAALGAGTRILKTYSLQLTPADILEIDQLAPDVILLSGGTDGGNQQFILQSAQLLTTLASPPPIVVAGNQAAQPKIAPIFNQKKLTYLFTENVMPKINVLNAEPVRLILRDLFMQQIIEAKGLTDVEQQVGAVLMPTPTAVLTAANYLAAGDGNEAGIGDLMVVDVGGATTDLHSVCDGKPTNKAIRMEGLQEPYKKRTVEGDLGMSYSALSLYEAVGVAKIKHYLPQFKSSQIYQACKQREENPNLVATTAQEQAFDDALAKVAIDTAFNRHAGFLRQEKTPTRTLAFQTGKDLTQLKYVIGTGGILSFNPHAQTLLSACLQKEEQAHILKPIQPQFYLDQHYMLSAMGLLASVHPEKAIRMMKKYLLRLT</sequence>
<dbReference type="SUPFAM" id="SSF53067">
    <property type="entry name" value="Actin-like ATPase domain"/>
    <property type="match status" value="1"/>
</dbReference>
<dbReference type="InterPro" id="IPR006230">
    <property type="entry name" value="MutL"/>
</dbReference>
<dbReference type="Proteomes" id="UP000198948">
    <property type="component" value="Unassembled WGS sequence"/>
</dbReference>
<reference evidence="1 2" key="1">
    <citation type="submission" date="2016-10" db="EMBL/GenBank/DDBJ databases">
        <authorList>
            <person name="de Groot N.N."/>
        </authorList>
    </citation>
    <scope>NUCLEOTIDE SEQUENCE [LARGE SCALE GENOMIC DNA]</scope>
    <source>
        <strain evidence="1 2">DSM 13760</strain>
    </source>
</reference>
<dbReference type="STRING" id="142588.SAMN04488559_12615"/>
<organism evidence="1 2">
    <name type="scientific">Isobaculum melis</name>
    <dbReference type="NCBI Taxonomy" id="142588"/>
    <lineage>
        <taxon>Bacteria</taxon>
        <taxon>Bacillati</taxon>
        <taxon>Bacillota</taxon>
        <taxon>Bacilli</taxon>
        <taxon>Lactobacillales</taxon>
        <taxon>Carnobacteriaceae</taxon>
        <taxon>Isobaculum</taxon>
    </lineage>
</organism>
<dbReference type="InterPro" id="IPR043129">
    <property type="entry name" value="ATPase_NBD"/>
</dbReference>